<dbReference type="Proteomes" id="UP001152797">
    <property type="component" value="Unassembled WGS sequence"/>
</dbReference>
<proteinExistence type="predicted"/>
<dbReference type="EMBL" id="CAMXCT010001600">
    <property type="protein sequence ID" value="CAI3991512.1"/>
    <property type="molecule type" value="Genomic_DNA"/>
</dbReference>
<evidence type="ECO:0000259" key="1">
    <source>
        <dbReference type="PROSITE" id="PS00028"/>
    </source>
</evidence>
<feature type="domain" description="C2H2-type" evidence="1">
    <location>
        <begin position="832"/>
        <end position="853"/>
    </location>
</feature>
<reference evidence="3" key="2">
    <citation type="submission" date="2024-04" db="EMBL/GenBank/DDBJ databases">
        <authorList>
            <person name="Chen Y."/>
            <person name="Shah S."/>
            <person name="Dougan E. K."/>
            <person name="Thang M."/>
            <person name="Chan C."/>
        </authorList>
    </citation>
    <scope>NUCLEOTIDE SEQUENCE [LARGE SCALE GENOMIC DNA]</scope>
</reference>
<dbReference type="EMBL" id="CAMXCT020001600">
    <property type="protein sequence ID" value="CAL1144887.1"/>
    <property type="molecule type" value="Genomic_DNA"/>
</dbReference>
<dbReference type="EMBL" id="CAMXCT030001600">
    <property type="protein sequence ID" value="CAL4778824.1"/>
    <property type="molecule type" value="Genomic_DNA"/>
</dbReference>
<reference evidence="2" key="1">
    <citation type="submission" date="2022-10" db="EMBL/GenBank/DDBJ databases">
        <authorList>
            <person name="Chen Y."/>
            <person name="Dougan E. K."/>
            <person name="Chan C."/>
            <person name="Rhodes N."/>
            <person name="Thang M."/>
        </authorList>
    </citation>
    <scope>NUCLEOTIDE SEQUENCE</scope>
</reference>
<protein>
    <recommendedName>
        <fullName evidence="1">C2H2-type domain-containing protein</fullName>
    </recommendedName>
</protein>
<accession>A0A9P1CI19</accession>
<dbReference type="InterPro" id="IPR013087">
    <property type="entry name" value="Znf_C2H2_type"/>
</dbReference>
<gene>
    <name evidence="2" type="ORF">C1SCF055_LOCUS18412</name>
</gene>
<evidence type="ECO:0000313" key="2">
    <source>
        <dbReference type="EMBL" id="CAI3991512.1"/>
    </source>
</evidence>
<dbReference type="PROSITE" id="PS00028">
    <property type="entry name" value="ZINC_FINGER_C2H2_1"/>
    <property type="match status" value="1"/>
</dbReference>
<name>A0A9P1CI19_9DINO</name>
<evidence type="ECO:0000313" key="3">
    <source>
        <dbReference type="EMBL" id="CAL1144887.1"/>
    </source>
</evidence>
<sequence length="1356" mass="154719">MPRALESFDVAPWTADVEQHLHAINEQFHSQLKRHCPRPKSGPQRPYIDDAIWTQRQKKLEHKAHLKHIRHLLRRETMARVFAAWKAPDSWLQSQSYSFGTTLRIGILKHGLGFRRQAAKLKEQIYENKNASLQEVISHFSHTTAASEIQQKLKPFMGSNNKMKQGMAPLPLIKDAQGKPCVSHTAALQRWVEFFSEMEGGERVDEETQRTLWRTNLESLRTFILDIPVTEIPSLTELEQTCRQVAAGKASGMDRIPSELIRYCPKIVARQLYSLLLKIATQGQEPLEHKGGYLIPIWKGKLSKDCCQAFRSILISSMVGKTMHKALRTKQTDLYQRYLHPQQLGGRKGISVVLCGHLVRAFLRIFAARNQPTAVIFIDLQEAFYRVVRPLAISGPWSDELIATMAERLQLDQNILHDLYEHLRCPSAVEQAQLSMTARRACDSYADVVFGYLMSRALKNFEASLESTNILSRFPDEPRIDLHSRGFGDLDAPPITMLGPCWMDDLAIPLTAINNEELFQNLQVATSTILDTLRAHAMTPNLGKGKTEILFKPRGTGKQKWHRYLFGPLAPGYVTALGEYDIYKVNLVHSYLHLGGFTHFSGDLRKEIRRRISIAHQSFNKYRKLIFQNEAISMSRRAEIFSSLILSRLLYGAETWTMQDAKTKECLHSAIIKLYKRLLRCPADDHIMDEEVLHRLAMPSPGTLLRVKRLSYVSSLLNHGPSAHWGLLNQDQTWLDLVRDDLQWMGDQLANSSNLGNPFEHTDRWLEIMQFHRGYWKRLIRRAREHSILLNSRSFLCASAHIRVRTMLQDHHFWTASTTCPSRSSPSTFFGCMFCGLRFKTLAGEGAHMNRTHGKVHPVRTLMDGTQCGACLKEYFTYSKLKHHLIRADSCRRQLIGRKLRVVPEPGEGSTSNAALHHSWDGRLPPLQAAGPLPQEVCPRDFEPEHTELFEAISLMIVDAEESELNHFGWGVRRVIEGFPISWTDCCKTLRCIQNLLLQADLHLNGKVKNTIHQELERICDPETWQFLRDPLSAPVSTPKLCEIEKEFEETDLHFPQTAVPRPCSQERIFLHFFSGRRRAGDLQFYMEQLFDQLCPDGTLLCVVSVDLVINQQWGNVRLKATQDFWLQGVRAGWVCGALCGPPCETWSQARHVPDVRRPERGPRPLRDRDNLWGYESLSLREAQQVATGNELLLFSFEILYALACIAGFGVLEHPKEPEDLEKPSIWRLAILKLLQQFPGVDIIDLSQGLWGAHSPKPTRLLTLNLPSLRGILRAHQVTSDPPRRSAIGKAEDGSWRTAPLKEYPPALNRALATAFCQWFHLHPCTDLVMDPGFLEKCRAMDCRTFGTHFGPDYGG</sequence>
<dbReference type="PANTHER" id="PTHR47027">
    <property type="entry name" value="REVERSE TRANSCRIPTASE DOMAIN-CONTAINING PROTEIN"/>
    <property type="match status" value="1"/>
</dbReference>
<keyword evidence="4" id="KW-1185">Reference proteome</keyword>
<organism evidence="2">
    <name type="scientific">Cladocopium goreaui</name>
    <dbReference type="NCBI Taxonomy" id="2562237"/>
    <lineage>
        <taxon>Eukaryota</taxon>
        <taxon>Sar</taxon>
        <taxon>Alveolata</taxon>
        <taxon>Dinophyceae</taxon>
        <taxon>Suessiales</taxon>
        <taxon>Symbiodiniaceae</taxon>
        <taxon>Cladocopium</taxon>
    </lineage>
</organism>
<comment type="caution">
    <text evidence="2">The sequence shown here is derived from an EMBL/GenBank/DDBJ whole genome shotgun (WGS) entry which is preliminary data.</text>
</comment>
<dbReference type="PANTHER" id="PTHR47027:SF20">
    <property type="entry name" value="REVERSE TRANSCRIPTASE-LIKE PROTEIN WITH RNA-DIRECTED DNA POLYMERASE DOMAIN"/>
    <property type="match status" value="1"/>
</dbReference>
<evidence type="ECO:0000313" key="4">
    <source>
        <dbReference type="Proteomes" id="UP001152797"/>
    </source>
</evidence>
<dbReference type="OrthoDB" id="415521at2759"/>